<feature type="coiled-coil region" evidence="1">
    <location>
        <begin position="1217"/>
        <end position="1279"/>
    </location>
</feature>
<keyword evidence="1" id="KW-0175">Coiled coil</keyword>
<proteinExistence type="predicted"/>
<dbReference type="CDD" id="cd00201">
    <property type="entry name" value="WW"/>
    <property type="match status" value="1"/>
</dbReference>
<accession>A0A024GKF6</accession>
<dbReference type="SMART" id="SM00456">
    <property type="entry name" value="WW"/>
    <property type="match status" value="1"/>
</dbReference>
<keyword evidence="5" id="KW-1185">Reference proteome</keyword>
<evidence type="ECO:0000256" key="2">
    <source>
        <dbReference type="SAM" id="MobiDB-lite"/>
    </source>
</evidence>
<dbReference type="STRING" id="65357.A0A024GKF6"/>
<dbReference type="Pfam" id="PF00397">
    <property type="entry name" value="WW"/>
    <property type="match status" value="1"/>
</dbReference>
<dbReference type="PANTHER" id="PTHR21715">
    <property type="entry name" value="RH04127P"/>
    <property type="match status" value="1"/>
</dbReference>
<feature type="region of interest" description="Disordered" evidence="2">
    <location>
        <begin position="1549"/>
        <end position="1572"/>
    </location>
</feature>
<sequence length="1910" mass="222459">MDTNGQCDSIVLEEEIDPNYEPSEKEVIEYATWLGMNLVEEKELFWIAREGLKAPLPENWKPCKTTDTEEIYYFNFSSGESTWEHPCDEYYRNLYQEHKKKSLGSKMREEPNERKKKEQEDVAELLGKKGTSKKKKNLPRKAVEAGRPSKNELGSVIEKKPLGGISKPGSLALLQNVGSLHKLSSVSSAAELTSRKLPSSEHNDVRDELRAGPSMNFQTLSKPPLISLSSQKESASNYNGKPGTTTTNTKEDIERKRTKYEEQKRILKEAHEKTLVDMNHSHQEQLEKCSIGFRQEIRIMQEEQEREYKSSKAEYERKRNVMENEMDRNENALSLERKEKIKRIETETQFVTSVKKNELQKTIEKLEREQKTFLTNLQEKFEKERCDCISDIQRKRQELTNELEDTKDTQTLREENEALRRDLGFLGEEIGALKDERETLLAEMKKLQDSTSQKEYQAQERSPSTFDKHTCTNCENSTRMCQEWQAKCNDSIETIDKLRDQISALQRHLTAANEQISAADANVSEGGISTVEESKILQQIPSDWSIQLASLQEQLERKERALEEEIKKNKKYGNNDQLEIVASKRLLDAQNKITMLSDQVEGASKWKEETEKKMNEIIDERRQSEMQQDHEMRKAQQRIECLTDQLSVEREARKNADSSISELNTEIGSFKASTIKAKEDVDAQKRLIEDLERERNLLLQRLDSQDRCTGEDTEATESLFSVVEKQKGQVDRLEALMRSQNEEKNDLIKQIEALNGEVDQVTIRLREAEADKDREILRGKQKEAELENLHARLQVTEAEIIDARKDLQKSMIDSIEYKAQLNRLRNSERMLQEKLAFMSQNHEDWEEQKRSLEHELGSSRKELRSKCILLDDQQNRFNELCNEKEMLQQQLDEVSSRSGKTRNTTMTTLDGEKWSAEEIERARLLQSQLADSEMRINLLEQDRANRAEKQRELTQKYFEAENKVRDMEDDKQNLHSDSHKLKLEVAKWKDKAEQADKECAALNAKLMELQLEKETLEFTSQNLLETERRNLKVSTTLQNTIETLEKQLQDLIQQLFDEKTAGRSTAVELHGSNNRCKRLENELVHSQERNKQLEHERNDFESKYKAQEKENRVLENHTRSMQSDAHDCESKIKLLEDTSAASMEKIKLLEAEVLEQQTKCKKEREDKECAIRKIETEKMELEEVVISCKRRAELSESRANEVDSAVLRADFQSTMKLQQLQNALEASNFARTSLENKNRVLATDLVSYKESVKSASVEIAQTKEKLDSVTKENRELQETLLTINTMKTQSEASVLRTFDEIQLQRLSTNQDVTLVKSHLADVNTSELESYLADVTTKLENANRRAAVMEDRCKHQTITIESLHVEISSLRSSLQKLHLSAMEALPSIERMEYEHKKRLLRMEYQTQLGAFQEREEQAFIRNKARSRAKYEKELDELIADLERQKEQRMQHEQDLCMQLIQQLREQHNIRLKEIKRQWKNESRALENERKIKDREHVDKISRQLRQENDEASSSIREQKRHLREQMLDQQENAIEGDHLTDFFRSAPAEKHSLSLQPDKMAATSRRGNKYQNVSRKWQRRIKVERALIQRASKIASRERDNLSHQHENLRNEKKKWRQDAASCHSAHDRLMLQEMKNIIDQNALNYNMSIRRLRDMENRIHHRQQCVRQMEKTVERLGNTWSTKHDRVPKVPVLKTFSETEEDVECDMYEESIPSDEDAYHSDSSDLETNQNDSTVSAIIRKLERIDEKLLAGDKKTPQASFLSSTIGNQLHLSNSLDAHRMPLSREGNSVSSGALPRSMNGLPRQDNSSWAIAPQGNWNCPRYPVLAQPAWNQMHAKSFPFCPNSSNERFSGLTSYHRQINNWAQGRQKVQRAAKKQAAWLSNLSKEIQEYKTNTNLRNFEKNTLLDESI</sequence>
<feature type="compositionally biased region" description="Basic and acidic residues" evidence="2">
    <location>
        <begin position="249"/>
        <end position="260"/>
    </location>
</feature>
<dbReference type="InterPro" id="IPR036020">
    <property type="entry name" value="WW_dom_sf"/>
</dbReference>
<organism evidence="4 5">
    <name type="scientific">Albugo candida</name>
    <dbReference type="NCBI Taxonomy" id="65357"/>
    <lineage>
        <taxon>Eukaryota</taxon>
        <taxon>Sar</taxon>
        <taxon>Stramenopiles</taxon>
        <taxon>Oomycota</taxon>
        <taxon>Peronosporomycetes</taxon>
        <taxon>Albuginales</taxon>
        <taxon>Albuginaceae</taxon>
        <taxon>Albugo</taxon>
    </lineage>
</organism>
<gene>
    <name evidence="4" type="ORF">BN9_082400</name>
</gene>
<dbReference type="Proteomes" id="UP000053237">
    <property type="component" value="Unassembled WGS sequence"/>
</dbReference>
<evidence type="ECO:0000313" key="4">
    <source>
        <dbReference type="EMBL" id="CCI47253.1"/>
    </source>
</evidence>
<evidence type="ECO:0000259" key="3">
    <source>
        <dbReference type="PROSITE" id="PS50020"/>
    </source>
</evidence>
<feature type="compositionally biased region" description="Basic and acidic residues" evidence="2">
    <location>
        <begin position="1596"/>
        <end position="1610"/>
    </location>
</feature>
<dbReference type="InterPro" id="IPR001202">
    <property type="entry name" value="WW_dom"/>
</dbReference>
<dbReference type="InParanoid" id="A0A024GKF6"/>
<comment type="caution">
    <text evidence="4">The sequence shown here is derived from an EMBL/GenBank/DDBJ whole genome shotgun (WGS) entry which is preliminary data.</text>
</comment>
<feature type="coiled-coil region" evidence="1">
    <location>
        <begin position="481"/>
        <end position="575"/>
    </location>
</feature>
<name>A0A024GKF6_9STRA</name>
<feature type="compositionally biased region" description="Polar residues" evidence="2">
    <location>
        <begin position="230"/>
        <end position="243"/>
    </location>
</feature>
<feature type="domain" description="WW" evidence="3">
    <location>
        <begin position="54"/>
        <end position="88"/>
    </location>
</feature>
<evidence type="ECO:0000313" key="5">
    <source>
        <dbReference type="Proteomes" id="UP000053237"/>
    </source>
</evidence>
<protein>
    <recommendedName>
        <fullName evidence="3">WW domain-containing protein</fullName>
    </recommendedName>
</protein>
<dbReference type="SUPFAM" id="SSF51045">
    <property type="entry name" value="WW domain"/>
    <property type="match status" value="1"/>
</dbReference>
<feature type="compositionally biased region" description="Basic and acidic residues" evidence="2">
    <location>
        <begin position="106"/>
        <end position="120"/>
    </location>
</feature>
<dbReference type="OrthoDB" id="6344460at2759"/>
<feature type="region of interest" description="Disordered" evidence="2">
    <location>
        <begin position="230"/>
        <end position="260"/>
    </location>
</feature>
<feature type="compositionally biased region" description="Basic residues" evidence="2">
    <location>
        <begin position="130"/>
        <end position="139"/>
    </location>
</feature>
<dbReference type="PROSITE" id="PS01159">
    <property type="entry name" value="WW_DOMAIN_1"/>
    <property type="match status" value="1"/>
</dbReference>
<feature type="region of interest" description="Disordered" evidence="2">
    <location>
        <begin position="1596"/>
        <end position="1615"/>
    </location>
</feature>
<dbReference type="EMBL" id="CAIX01000159">
    <property type="protein sequence ID" value="CCI47253.1"/>
    <property type="molecule type" value="Genomic_DNA"/>
</dbReference>
<reference evidence="4 5" key="1">
    <citation type="submission" date="2012-05" db="EMBL/GenBank/DDBJ databases">
        <title>Recombination and specialization in a pathogen metapopulation.</title>
        <authorList>
            <person name="Gardiner A."/>
            <person name="Kemen E."/>
            <person name="Schultz-Larsen T."/>
            <person name="MacLean D."/>
            <person name="Van Oosterhout C."/>
            <person name="Jones J.D.G."/>
        </authorList>
    </citation>
    <scope>NUCLEOTIDE SEQUENCE [LARGE SCALE GENOMIC DNA]</scope>
    <source>
        <strain evidence="4 5">Ac Nc2</strain>
    </source>
</reference>
<dbReference type="Gene3D" id="3.30.1470.10">
    <property type="entry name" value="Photosystem I PsaD, reaction center subunit II"/>
    <property type="match status" value="1"/>
</dbReference>
<dbReference type="PANTHER" id="PTHR21715:SF0">
    <property type="entry name" value="RH04127P"/>
    <property type="match status" value="1"/>
</dbReference>
<feature type="region of interest" description="Disordered" evidence="2">
    <location>
        <begin position="101"/>
        <end position="149"/>
    </location>
</feature>
<dbReference type="PROSITE" id="PS50020">
    <property type="entry name" value="WW_DOMAIN_2"/>
    <property type="match status" value="1"/>
</dbReference>
<dbReference type="InterPro" id="IPR053233">
    <property type="entry name" value="ABRA-related"/>
</dbReference>
<feature type="coiled-coil region" evidence="1">
    <location>
        <begin position="607"/>
        <end position="897"/>
    </location>
</feature>
<evidence type="ECO:0000256" key="1">
    <source>
        <dbReference type="SAM" id="Coils"/>
    </source>
</evidence>
<feature type="coiled-coil region" evidence="1">
    <location>
        <begin position="922"/>
        <end position="1191"/>
    </location>
</feature>
<feature type="coiled-coil region" evidence="1">
    <location>
        <begin position="1419"/>
        <end position="1520"/>
    </location>
</feature>